<evidence type="ECO:0000259" key="1">
    <source>
        <dbReference type="PROSITE" id="PS51186"/>
    </source>
</evidence>
<dbReference type="PANTHER" id="PTHR43792">
    <property type="entry name" value="GNAT FAMILY, PUTATIVE (AFU_ORTHOLOGUE AFUA_3G00765)-RELATED-RELATED"/>
    <property type="match status" value="1"/>
</dbReference>
<sequence length="169" mass="19672">MIRTARLTLRPARPDDLDDLHAIFSNPSAMRYWDRPAYDEIEPTQRFLDWFMTPDPYRREEYMLEYQGRCIGKAGMWRKPEVGYILHPDFWGMGLAREAMQAVIPRCFDRFADLDALSAEVDPRNAGSIGLLTRLGFTRTALREKDFDYGGIEWCDTAVYTLPRVRTAP</sequence>
<name>A0ABY8QFU7_9RHOB</name>
<accession>A0ABY8QFU7</accession>
<dbReference type="Pfam" id="PF13302">
    <property type="entry name" value="Acetyltransf_3"/>
    <property type="match status" value="1"/>
</dbReference>
<gene>
    <name evidence="2" type="ORF">QF118_13180</name>
</gene>
<reference evidence="2 3" key="1">
    <citation type="submission" date="2023-05" db="EMBL/GenBank/DDBJ databases">
        <title>YMD87, complete Genome.</title>
        <authorList>
            <person name="Zhang J."/>
            <person name="Xu X."/>
        </authorList>
    </citation>
    <scope>NUCLEOTIDE SEQUENCE [LARGE SCALE GENOMIC DNA]</scope>
    <source>
        <strain evidence="2 3">YMD87</strain>
    </source>
</reference>
<dbReference type="Gene3D" id="3.40.630.30">
    <property type="match status" value="1"/>
</dbReference>
<dbReference type="InterPro" id="IPR051531">
    <property type="entry name" value="N-acetyltransferase"/>
</dbReference>
<dbReference type="InterPro" id="IPR000182">
    <property type="entry name" value="GNAT_dom"/>
</dbReference>
<dbReference type="PROSITE" id="PS51186">
    <property type="entry name" value="GNAT"/>
    <property type="match status" value="1"/>
</dbReference>
<dbReference type="Proteomes" id="UP001241605">
    <property type="component" value="Chromosome"/>
</dbReference>
<dbReference type="InterPro" id="IPR016181">
    <property type="entry name" value="Acyl_CoA_acyltransferase"/>
</dbReference>
<dbReference type="RefSeq" id="WP_282299515.1">
    <property type="nucleotide sequence ID" value="NZ_CP124616.1"/>
</dbReference>
<dbReference type="SUPFAM" id="SSF55729">
    <property type="entry name" value="Acyl-CoA N-acyltransferases (Nat)"/>
    <property type="match status" value="1"/>
</dbReference>
<protein>
    <submittedName>
        <fullName evidence="2">GNAT family N-acetyltransferase</fullName>
    </submittedName>
</protein>
<evidence type="ECO:0000313" key="3">
    <source>
        <dbReference type="Proteomes" id="UP001241605"/>
    </source>
</evidence>
<evidence type="ECO:0000313" key="2">
    <source>
        <dbReference type="EMBL" id="WGW02886.1"/>
    </source>
</evidence>
<proteinExistence type="predicted"/>
<dbReference type="CDD" id="cd04301">
    <property type="entry name" value="NAT_SF"/>
    <property type="match status" value="1"/>
</dbReference>
<keyword evidence="3" id="KW-1185">Reference proteome</keyword>
<dbReference type="PANTHER" id="PTHR43792:SF1">
    <property type="entry name" value="N-ACETYLTRANSFERASE DOMAIN-CONTAINING PROTEIN"/>
    <property type="match status" value="1"/>
</dbReference>
<organism evidence="2 3">
    <name type="scientific">Tropicibacter oceani</name>
    <dbReference type="NCBI Taxonomy" id="3058420"/>
    <lineage>
        <taxon>Bacteria</taxon>
        <taxon>Pseudomonadati</taxon>
        <taxon>Pseudomonadota</taxon>
        <taxon>Alphaproteobacteria</taxon>
        <taxon>Rhodobacterales</taxon>
        <taxon>Roseobacteraceae</taxon>
        <taxon>Tropicibacter</taxon>
    </lineage>
</organism>
<dbReference type="EMBL" id="CP124616">
    <property type="protein sequence ID" value="WGW02886.1"/>
    <property type="molecule type" value="Genomic_DNA"/>
</dbReference>
<feature type="domain" description="N-acetyltransferase" evidence="1">
    <location>
        <begin position="7"/>
        <end position="159"/>
    </location>
</feature>